<dbReference type="GO" id="GO:0016020">
    <property type="term" value="C:membrane"/>
    <property type="evidence" value="ECO:0007669"/>
    <property type="project" value="InterPro"/>
</dbReference>
<reference evidence="6 7" key="1">
    <citation type="submission" date="2017-09" db="EMBL/GenBank/DDBJ databases">
        <title>Sphingomonas panjinensis sp.nov., isolated from oil-contaminated soil.</title>
        <authorList>
            <person name="Wang L."/>
            <person name="Chen L."/>
        </authorList>
    </citation>
    <scope>NUCLEOTIDE SEQUENCE [LARGE SCALE GENOMIC DNA]</scope>
    <source>
        <strain evidence="6 7">FW-11</strain>
    </source>
</reference>
<comment type="similarity">
    <text evidence="1">Belongs to the ABC transporter superfamily.</text>
</comment>
<dbReference type="PANTHER" id="PTHR46743">
    <property type="entry name" value="TEICHOIC ACIDS EXPORT ATP-BINDING PROTEIN TAGH"/>
    <property type="match status" value="1"/>
</dbReference>
<dbReference type="Gene3D" id="3.40.50.300">
    <property type="entry name" value="P-loop containing nucleotide triphosphate hydrolases"/>
    <property type="match status" value="1"/>
</dbReference>
<name>A0A2T5FVA0_9SPHN</name>
<keyword evidence="4 6" id="KW-0067">ATP-binding</keyword>
<keyword evidence="2" id="KW-0813">Transport</keyword>
<evidence type="ECO:0000256" key="3">
    <source>
        <dbReference type="ARBA" id="ARBA00022741"/>
    </source>
</evidence>
<dbReference type="AlphaFoldDB" id="A0A2T5FVA0"/>
<dbReference type="Pfam" id="PF00005">
    <property type="entry name" value="ABC_tran"/>
    <property type="match status" value="1"/>
</dbReference>
<dbReference type="RefSeq" id="WP_107968978.1">
    <property type="nucleotide sequence ID" value="NZ_NWBU01000012.1"/>
</dbReference>
<keyword evidence="3" id="KW-0547">Nucleotide-binding</keyword>
<feature type="domain" description="ABC transporter" evidence="5">
    <location>
        <begin position="2"/>
        <end position="220"/>
    </location>
</feature>
<dbReference type="SMART" id="SM00382">
    <property type="entry name" value="AAA"/>
    <property type="match status" value="1"/>
</dbReference>
<evidence type="ECO:0000256" key="4">
    <source>
        <dbReference type="ARBA" id="ARBA00022840"/>
    </source>
</evidence>
<proteinExistence type="inferred from homology"/>
<dbReference type="PROSITE" id="PS00211">
    <property type="entry name" value="ABC_TRANSPORTER_1"/>
    <property type="match status" value="1"/>
</dbReference>
<dbReference type="InterPro" id="IPR015860">
    <property type="entry name" value="ABC_transpr_TagH-like"/>
</dbReference>
<accession>A0A2T5FVA0</accession>
<dbReference type="EMBL" id="NWBU01000012">
    <property type="protein sequence ID" value="PTQ09111.1"/>
    <property type="molecule type" value="Genomic_DNA"/>
</dbReference>
<evidence type="ECO:0000313" key="6">
    <source>
        <dbReference type="EMBL" id="PTQ09111.1"/>
    </source>
</evidence>
<dbReference type="OrthoDB" id="9778870at2"/>
<dbReference type="InterPro" id="IPR050683">
    <property type="entry name" value="Bact_Polysacc_Export_ATP-bd"/>
</dbReference>
<gene>
    <name evidence="6" type="ORF">CLG96_14740</name>
</gene>
<evidence type="ECO:0000313" key="7">
    <source>
        <dbReference type="Proteomes" id="UP000244162"/>
    </source>
</evidence>
<dbReference type="Proteomes" id="UP000244162">
    <property type="component" value="Unassembled WGS sequence"/>
</dbReference>
<dbReference type="PANTHER" id="PTHR46743:SF2">
    <property type="entry name" value="TEICHOIC ACIDS EXPORT ATP-BINDING PROTEIN TAGH"/>
    <property type="match status" value="1"/>
</dbReference>
<dbReference type="GO" id="GO:0140359">
    <property type="term" value="F:ABC-type transporter activity"/>
    <property type="evidence" value="ECO:0007669"/>
    <property type="project" value="InterPro"/>
</dbReference>
<evidence type="ECO:0000259" key="5">
    <source>
        <dbReference type="PROSITE" id="PS50893"/>
    </source>
</evidence>
<protein>
    <submittedName>
        <fullName evidence="6">ATP-binding protein</fullName>
    </submittedName>
</protein>
<dbReference type="CDD" id="cd03220">
    <property type="entry name" value="ABC_KpsT_Wzt"/>
    <property type="match status" value="1"/>
</dbReference>
<dbReference type="GO" id="GO:0016887">
    <property type="term" value="F:ATP hydrolysis activity"/>
    <property type="evidence" value="ECO:0007669"/>
    <property type="project" value="InterPro"/>
</dbReference>
<dbReference type="SUPFAM" id="SSF52540">
    <property type="entry name" value="P-loop containing nucleoside triphosphate hydrolases"/>
    <property type="match status" value="1"/>
</dbReference>
<sequence length="220" mass="24824">MILLDHVDKVYQTGHGPTQVLTDVNLQVMRGERLAIIGGNGAGKSTLIRIISGIEQPTRGVVDCRMRISWPLAFSGAFQGTLTGVDNVRFICRIYGQDWREALEFVEDFSQLGKYLKEPIKTYSSGMRARLAFAISMMIEFDCYLLDEVFAVGDARFQARCQEELFGKRGDRAFIIVSHDARFLFDHCERGSVLRSGVLTHYPSLVEAQESHDEYMRSGT</sequence>
<comment type="caution">
    <text evidence="6">The sequence shown here is derived from an EMBL/GenBank/DDBJ whole genome shotgun (WGS) entry which is preliminary data.</text>
</comment>
<evidence type="ECO:0000256" key="1">
    <source>
        <dbReference type="ARBA" id="ARBA00005417"/>
    </source>
</evidence>
<dbReference type="InterPro" id="IPR003439">
    <property type="entry name" value="ABC_transporter-like_ATP-bd"/>
</dbReference>
<dbReference type="PROSITE" id="PS50893">
    <property type="entry name" value="ABC_TRANSPORTER_2"/>
    <property type="match status" value="1"/>
</dbReference>
<dbReference type="GO" id="GO:0005524">
    <property type="term" value="F:ATP binding"/>
    <property type="evidence" value="ECO:0007669"/>
    <property type="project" value="UniProtKB-KW"/>
</dbReference>
<dbReference type="InterPro" id="IPR017871">
    <property type="entry name" value="ABC_transporter-like_CS"/>
</dbReference>
<dbReference type="InterPro" id="IPR027417">
    <property type="entry name" value="P-loop_NTPase"/>
</dbReference>
<keyword evidence="7" id="KW-1185">Reference proteome</keyword>
<evidence type="ECO:0000256" key="2">
    <source>
        <dbReference type="ARBA" id="ARBA00022448"/>
    </source>
</evidence>
<dbReference type="InterPro" id="IPR003593">
    <property type="entry name" value="AAA+_ATPase"/>
</dbReference>
<organism evidence="6 7">
    <name type="scientific">Sphingomonas oleivorans</name>
    <dbReference type="NCBI Taxonomy" id="1735121"/>
    <lineage>
        <taxon>Bacteria</taxon>
        <taxon>Pseudomonadati</taxon>
        <taxon>Pseudomonadota</taxon>
        <taxon>Alphaproteobacteria</taxon>
        <taxon>Sphingomonadales</taxon>
        <taxon>Sphingomonadaceae</taxon>
        <taxon>Sphingomonas</taxon>
    </lineage>
</organism>